<name>A0A1Y2DPQ4_9PEZI</name>
<feature type="compositionally biased region" description="Low complexity" evidence="14">
    <location>
        <begin position="599"/>
        <end position="613"/>
    </location>
</feature>
<dbReference type="InterPro" id="IPR011011">
    <property type="entry name" value="Znf_FYVE_PHD"/>
</dbReference>
<dbReference type="InterPro" id="IPR003903">
    <property type="entry name" value="UIM_dom"/>
</dbReference>
<evidence type="ECO:0000256" key="14">
    <source>
        <dbReference type="SAM" id="MobiDB-lite"/>
    </source>
</evidence>
<organism evidence="17 18">
    <name type="scientific">Pseudomassariella vexata</name>
    <dbReference type="NCBI Taxonomy" id="1141098"/>
    <lineage>
        <taxon>Eukaryota</taxon>
        <taxon>Fungi</taxon>
        <taxon>Dikarya</taxon>
        <taxon>Ascomycota</taxon>
        <taxon>Pezizomycotina</taxon>
        <taxon>Sordariomycetes</taxon>
        <taxon>Xylariomycetidae</taxon>
        <taxon>Amphisphaeriales</taxon>
        <taxon>Pseudomassariaceae</taxon>
        <taxon>Pseudomassariella</taxon>
    </lineage>
</organism>
<feature type="region of interest" description="Disordered" evidence="14">
    <location>
        <begin position="243"/>
        <end position="273"/>
    </location>
</feature>
<evidence type="ECO:0000256" key="4">
    <source>
        <dbReference type="ARBA" id="ARBA00011446"/>
    </source>
</evidence>
<dbReference type="GeneID" id="63779238"/>
<dbReference type="InParanoid" id="A0A1Y2DPQ4"/>
<evidence type="ECO:0000256" key="5">
    <source>
        <dbReference type="ARBA" id="ARBA00017753"/>
    </source>
</evidence>
<feature type="compositionally biased region" description="Polar residues" evidence="14">
    <location>
        <begin position="549"/>
        <end position="563"/>
    </location>
</feature>
<dbReference type="InterPro" id="IPR017073">
    <property type="entry name" value="HGS/VPS27"/>
</dbReference>
<evidence type="ECO:0000256" key="2">
    <source>
        <dbReference type="ARBA" id="ARBA00004125"/>
    </source>
</evidence>
<proteinExistence type="inferred from homology"/>
<evidence type="ECO:0000256" key="9">
    <source>
        <dbReference type="ARBA" id="ARBA00022771"/>
    </source>
</evidence>
<dbReference type="CDD" id="cd21385">
    <property type="entry name" value="GAT_Vps27"/>
    <property type="match status" value="1"/>
</dbReference>
<accession>A0A1Y2DPQ4</accession>
<dbReference type="FunFam" id="1.25.40.90:FF:000031">
    <property type="entry name" value="Vacuolar protein sorting-associated protein 27"/>
    <property type="match status" value="1"/>
</dbReference>
<feature type="compositionally biased region" description="Low complexity" evidence="14">
    <location>
        <begin position="680"/>
        <end position="697"/>
    </location>
</feature>
<evidence type="ECO:0000259" key="15">
    <source>
        <dbReference type="PROSITE" id="PS50178"/>
    </source>
</evidence>
<dbReference type="Gene3D" id="6.10.140.100">
    <property type="match status" value="1"/>
</dbReference>
<dbReference type="PROSITE" id="PS50179">
    <property type="entry name" value="VHS"/>
    <property type="match status" value="1"/>
</dbReference>
<dbReference type="AlphaFoldDB" id="A0A1Y2DPQ4"/>
<feature type="compositionally biased region" description="Polar residues" evidence="14">
    <location>
        <begin position="304"/>
        <end position="317"/>
    </location>
</feature>
<evidence type="ECO:0000256" key="1">
    <source>
        <dbReference type="ARBA" id="ARBA00003067"/>
    </source>
</evidence>
<dbReference type="SUPFAM" id="SSF57903">
    <property type="entry name" value="FYVE/PHD zinc finger"/>
    <property type="match status" value="1"/>
</dbReference>
<evidence type="ECO:0000259" key="16">
    <source>
        <dbReference type="PROSITE" id="PS50179"/>
    </source>
</evidence>
<dbReference type="CDD" id="cd15735">
    <property type="entry name" value="FYVE_spVPS27p_like"/>
    <property type="match status" value="1"/>
</dbReference>
<evidence type="ECO:0000313" key="17">
    <source>
        <dbReference type="EMBL" id="ORY61273.1"/>
    </source>
</evidence>
<dbReference type="STRING" id="1141098.A0A1Y2DPQ4"/>
<dbReference type="GO" id="GO:0032266">
    <property type="term" value="F:phosphatidylinositol-3-phosphate binding"/>
    <property type="evidence" value="ECO:0007669"/>
    <property type="project" value="TreeGrafter"/>
</dbReference>
<dbReference type="Gene3D" id="1.25.40.90">
    <property type="match status" value="1"/>
</dbReference>
<dbReference type="RefSeq" id="XP_040713350.1">
    <property type="nucleotide sequence ID" value="XM_040863026.1"/>
</dbReference>
<dbReference type="Pfam" id="PF01363">
    <property type="entry name" value="FYVE"/>
    <property type="match status" value="1"/>
</dbReference>
<dbReference type="Proteomes" id="UP000193689">
    <property type="component" value="Unassembled WGS sequence"/>
</dbReference>
<keyword evidence="9 13" id="KW-0863">Zinc-finger</keyword>
<evidence type="ECO:0000256" key="3">
    <source>
        <dbReference type="ARBA" id="ARBA00008597"/>
    </source>
</evidence>
<dbReference type="CDD" id="cd16979">
    <property type="entry name" value="VHS_Vps27"/>
    <property type="match status" value="1"/>
</dbReference>
<dbReference type="SMART" id="SM00726">
    <property type="entry name" value="UIM"/>
    <property type="match status" value="2"/>
</dbReference>
<protein>
    <recommendedName>
        <fullName evidence="5 12">Vacuolar protein sorting-associated protein 27</fullName>
    </recommendedName>
</protein>
<dbReference type="FunFam" id="3.30.40.10:FF:000161">
    <property type="entry name" value="Vacuolar protein sorting-associated protein 27"/>
    <property type="match status" value="1"/>
</dbReference>
<comment type="subunit">
    <text evidence="4 12">Component of the ESCRT-0 complex composed of HSE1 and VPS27.</text>
</comment>
<dbReference type="PIRSF" id="PIRSF036956">
    <property type="entry name" value="Hrs_Vps27"/>
    <property type="match status" value="1"/>
</dbReference>
<dbReference type="PROSITE" id="PS50330">
    <property type="entry name" value="UIM"/>
    <property type="match status" value="1"/>
</dbReference>
<dbReference type="Gene3D" id="1.20.5.1940">
    <property type="match status" value="1"/>
</dbReference>
<reference evidence="17 18" key="1">
    <citation type="submission" date="2016-07" db="EMBL/GenBank/DDBJ databases">
        <title>Pervasive Adenine N6-methylation of Active Genes in Fungi.</title>
        <authorList>
            <consortium name="DOE Joint Genome Institute"/>
            <person name="Mondo S.J."/>
            <person name="Dannebaum R.O."/>
            <person name="Kuo R.C."/>
            <person name="Labutti K."/>
            <person name="Haridas S."/>
            <person name="Kuo A."/>
            <person name="Salamov A."/>
            <person name="Ahrendt S.R."/>
            <person name="Lipzen A."/>
            <person name="Sullivan W."/>
            <person name="Andreopoulos W.B."/>
            <person name="Clum A."/>
            <person name="Lindquist E."/>
            <person name="Daum C."/>
            <person name="Ramamoorthy G.K."/>
            <person name="Gryganskyi A."/>
            <person name="Culley D."/>
            <person name="Magnuson J.K."/>
            <person name="James T.Y."/>
            <person name="O'Malley M.A."/>
            <person name="Stajich J.E."/>
            <person name="Spatafora J.W."/>
            <person name="Visel A."/>
            <person name="Grigoriev I.V."/>
        </authorList>
    </citation>
    <scope>NUCLEOTIDE SEQUENCE [LARGE SCALE GENOMIC DNA]</scope>
    <source>
        <strain evidence="17 18">CBS 129021</strain>
    </source>
</reference>
<evidence type="ECO:0000256" key="6">
    <source>
        <dbReference type="ARBA" id="ARBA00022723"/>
    </source>
</evidence>
<dbReference type="Pfam" id="PF02809">
    <property type="entry name" value="UIM"/>
    <property type="match status" value="2"/>
</dbReference>
<dbReference type="PANTHER" id="PTHR47794:SF1">
    <property type="entry name" value="VACUOLAR PROTEIN SORTING-ASSOCIATED PROTEIN 27"/>
    <property type="match status" value="1"/>
</dbReference>
<comment type="similarity">
    <text evidence="3 12">Belongs to the VPS27 family.</text>
</comment>
<feature type="region of interest" description="Disordered" evidence="14">
    <location>
        <begin position="539"/>
        <end position="739"/>
    </location>
</feature>
<dbReference type="Gene3D" id="3.30.40.10">
    <property type="entry name" value="Zinc/RING finger domain, C3HC4 (zinc finger)"/>
    <property type="match status" value="1"/>
</dbReference>
<feature type="domain" description="FYVE-type" evidence="15">
    <location>
        <begin position="169"/>
        <end position="229"/>
    </location>
</feature>
<dbReference type="GO" id="GO:0043130">
    <property type="term" value="F:ubiquitin binding"/>
    <property type="evidence" value="ECO:0007669"/>
    <property type="project" value="InterPro"/>
</dbReference>
<feature type="region of interest" description="Disordered" evidence="14">
    <location>
        <begin position="293"/>
        <end position="328"/>
    </location>
</feature>
<evidence type="ECO:0000256" key="11">
    <source>
        <dbReference type="ARBA" id="ARBA00023136"/>
    </source>
</evidence>
<sequence>MMGGWWTSSANSALDEQIDKATGSSLEDIPLNLEISDVIRSKTVQPKEAMRSLKRRIGNKNPNTQLSALNLTDTCVKNGGSHFLVEIASREFMDNLVSLLHAVGPAAVNPEVRGKILELIQSWAAATENRYELKYIDETYKSLQKEGYQFPPRVTVASSMIDSSAPPEWIDSDVCMRCRTSFTFTNRKHHCRNCGNCFDQQCSTNTLPLPHLGIMQPVRVDDGCYAKLTDKVSKSLVDGLEHIKHTRTEPSPTSSSFPHKNRSTSAMQPRNARVDDAFDEDLKKALAMSLEEVQSHSTGRGYVPNTTNAPAKTNGHSPSKVKAAEEEDDDLKAAIAASLADMEEQKKQHAAALKEQTSSSQPTSTATPFVFPKNDYELSPVEAENINLFATLVDRLQSQPPGTILREPQIQELYDSIGTLRPKLARTYGETMSKHDTLLDLHAKLSTVVRYYDRMLEERLSKTYSQHSLGGYNLPPSRQPDAPYPSMHPAAPSNSGPAESFYTGEQQTDYSRGPPTHSYPQQHVQTPQPQFVNYDKRASISAPQPSPYPQQHVQRTESWQNQIPSAPAPYPGPGYAPSEPTPQTSHAPHAPSQPQLNRAPEAGSAPPADPGAGFYYNNTQQTTGRQTPSVAAEPVASPYPNLQQQQQQQMNYHRQSVPPTPASVLVQPSQTPQQYHGAGPVPQQQQAYWQQPQQDAAGSGPQAYPSANAGYPGFTQESFPSAPQHAPQQPVVEESLIDL</sequence>
<keyword evidence="7" id="KW-0677">Repeat</keyword>
<keyword evidence="8 12" id="KW-0967">Endosome</keyword>
<dbReference type="GO" id="GO:0008270">
    <property type="term" value="F:zinc ion binding"/>
    <property type="evidence" value="ECO:0007669"/>
    <property type="project" value="UniProtKB-KW"/>
</dbReference>
<comment type="caution">
    <text evidence="17">The sequence shown here is derived from an EMBL/GenBank/DDBJ whole genome shotgun (WGS) entry which is preliminary data.</text>
</comment>
<dbReference type="FunCoup" id="A0A1Y2DPQ4">
    <property type="interactions" value="105"/>
</dbReference>
<feature type="compositionally biased region" description="Polar residues" evidence="14">
    <location>
        <begin position="492"/>
        <end position="510"/>
    </location>
</feature>
<feature type="compositionally biased region" description="Polar residues" evidence="14">
    <location>
        <begin position="581"/>
        <end position="596"/>
    </location>
</feature>
<dbReference type="InterPro" id="IPR049425">
    <property type="entry name" value="Vps27_GAT-like"/>
</dbReference>
<keyword evidence="18" id="KW-1185">Reference proteome</keyword>
<dbReference type="EMBL" id="MCFJ01000010">
    <property type="protein sequence ID" value="ORY61273.1"/>
    <property type="molecule type" value="Genomic_DNA"/>
</dbReference>
<feature type="region of interest" description="Disordered" evidence="14">
    <location>
        <begin position="342"/>
        <end position="368"/>
    </location>
</feature>
<dbReference type="GO" id="GO:0033565">
    <property type="term" value="C:ESCRT-0 complex"/>
    <property type="evidence" value="ECO:0007669"/>
    <property type="project" value="TreeGrafter"/>
</dbReference>
<dbReference type="GO" id="GO:0006623">
    <property type="term" value="P:protein targeting to vacuole"/>
    <property type="evidence" value="ECO:0007669"/>
    <property type="project" value="TreeGrafter"/>
</dbReference>
<evidence type="ECO:0000313" key="18">
    <source>
        <dbReference type="Proteomes" id="UP000193689"/>
    </source>
</evidence>
<dbReference type="SUPFAM" id="SSF48464">
    <property type="entry name" value="ENTH/VHS domain"/>
    <property type="match status" value="1"/>
</dbReference>
<feature type="compositionally biased region" description="Low complexity" evidence="14">
    <location>
        <begin position="356"/>
        <end position="368"/>
    </location>
</feature>
<dbReference type="SMART" id="SM00288">
    <property type="entry name" value="VHS"/>
    <property type="match status" value="1"/>
</dbReference>
<dbReference type="PROSITE" id="PS50178">
    <property type="entry name" value="ZF_FYVE"/>
    <property type="match status" value="1"/>
</dbReference>
<evidence type="ECO:0000256" key="7">
    <source>
        <dbReference type="ARBA" id="ARBA00022737"/>
    </source>
</evidence>
<evidence type="ECO:0000256" key="13">
    <source>
        <dbReference type="PROSITE-ProRule" id="PRU00091"/>
    </source>
</evidence>
<dbReference type="InterPro" id="IPR000306">
    <property type="entry name" value="Znf_FYVE"/>
</dbReference>
<evidence type="ECO:0000256" key="8">
    <source>
        <dbReference type="ARBA" id="ARBA00022753"/>
    </source>
</evidence>
<dbReference type="PANTHER" id="PTHR47794">
    <property type="entry name" value="VACUOLAR PROTEIN SORTING-ASSOCIATED PROTEIN 27"/>
    <property type="match status" value="1"/>
</dbReference>
<feature type="domain" description="VHS" evidence="16">
    <location>
        <begin position="27"/>
        <end position="151"/>
    </location>
</feature>
<feature type="compositionally biased region" description="Polar residues" evidence="14">
    <location>
        <begin position="249"/>
        <end position="268"/>
    </location>
</feature>
<dbReference type="OrthoDB" id="957735at2759"/>
<feature type="compositionally biased region" description="Polar residues" evidence="14">
    <location>
        <begin position="616"/>
        <end position="629"/>
    </location>
</feature>
<dbReference type="FunFam" id="1.20.5.1940:FF:000001">
    <property type="entry name" value="Vacuolar protein sorting-associated protein 27"/>
    <property type="match status" value="1"/>
</dbReference>
<comment type="subcellular location">
    <subcellularLocation>
        <location evidence="2 12">Endosome membrane</location>
        <topology evidence="2 12">Peripheral membrane protein</topology>
        <orientation evidence="2 12">Cytoplasmic side</orientation>
    </subcellularLocation>
</comment>
<evidence type="ECO:0000256" key="12">
    <source>
        <dbReference type="PIRNR" id="PIRNR036956"/>
    </source>
</evidence>
<keyword evidence="6" id="KW-0479">Metal-binding</keyword>
<dbReference type="InterPro" id="IPR002014">
    <property type="entry name" value="VHS_dom"/>
</dbReference>
<evidence type="ECO:0000256" key="10">
    <source>
        <dbReference type="ARBA" id="ARBA00022833"/>
    </source>
</evidence>
<dbReference type="GO" id="GO:0010008">
    <property type="term" value="C:endosome membrane"/>
    <property type="evidence" value="ECO:0007669"/>
    <property type="project" value="UniProtKB-SubCell"/>
</dbReference>
<comment type="function">
    <text evidence="1 12">Component of the ESCRT-0 complex which is the sorting receptor for ubiquitinated cargo proteins at the multivesicular body (MVB) and recruits ESCRT-I to the MVB outer membrane.</text>
</comment>
<dbReference type="InterPro" id="IPR013083">
    <property type="entry name" value="Znf_RING/FYVE/PHD"/>
</dbReference>
<dbReference type="Pfam" id="PF21356">
    <property type="entry name" value="Vps27_GAT-like"/>
    <property type="match status" value="1"/>
</dbReference>
<dbReference type="SMART" id="SM00064">
    <property type="entry name" value="FYVE"/>
    <property type="match status" value="1"/>
</dbReference>
<feature type="region of interest" description="Disordered" evidence="14">
    <location>
        <begin position="466"/>
        <end position="524"/>
    </location>
</feature>
<dbReference type="GO" id="GO:0043328">
    <property type="term" value="P:protein transport to vacuole involved in ubiquitin-dependent protein catabolic process via the multivesicular body sorting pathway"/>
    <property type="evidence" value="ECO:0007669"/>
    <property type="project" value="TreeGrafter"/>
</dbReference>
<keyword evidence="10" id="KW-0862">Zinc</keyword>
<dbReference type="InterPro" id="IPR008942">
    <property type="entry name" value="ENTH_VHS"/>
</dbReference>
<gene>
    <name evidence="17" type="ORF">BCR38DRAFT_476058</name>
</gene>
<keyword evidence="11 12" id="KW-0472">Membrane</keyword>
<dbReference type="Pfam" id="PF00790">
    <property type="entry name" value="VHS"/>
    <property type="match status" value="1"/>
</dbReference>
<dbReference type="InterPro" id="IPR017455">
    <property type="entry name" value="Znf_FYVE-rel"/>
</dbReference>